<feature type="domain" description="FAD-binding" evidence="7">
    <location>
        <begin position="14"/>
        <end position="382"/>
    </location>
</feature>
<keyword evidence="2" id="KW-0285">Flavoprotein</keyword>
<dbReference type="Proteomes" id="UP001187682">
    <property type="component" value="Unassembled WGS sequence"/>
</dbReference>
<evidence type="ECO:0000256" key="5">
    <source>
        <dbReference type="ARBA" id="ARBA00023033"/>
    </source>
</evidence>
<dbReference type="GO" id="GO:0071949">
    <property type="term" value="F:FAD binding"/>
    <property type="evidence" value="ECO:0007669"/>
    <property type="project" value="InterPro"/>
</dbReference>
<name>A0AAE8SYW9_9PEZI</name>
<evidence type="ECO:0000256" key="3">
    <source>
        <dbReference type="ARBA" id="ARBA00022827"/>
    </source>
</evidence>
<dbReference type="PANTHER" id="PTHR13789:SF309">
    <property type="entry name" value="PUTATIVE (AFU_ORTHOLOGUE AFUA_6G14510)-RELATED"/>
    <property type="match status" value="1"/>
</dbReference>
<proteinExistence type="inferred from homology"/>
<dbReference type="Pfam" id="PF01494">
    <property type="entry name" value="FAD_binding_3"/>
    <property type="match status" value="1"/>
</dbReference>
<reference evidence="8" key="1">
    <citation type="submission" date="2018-03" db="EMBL/GenBank/DDBJ databases">
        <authorList>
            <person name="Guldener U."/>
        </authorList>
    </citation>
    <scope>NUCLEOTIDE SEQUENCE</scope>
</reference>
<keyword evidence="6" id="KW-1133">Transmembrane helix</keyword>
<dbReference type="SUPFAM" id="SSF51905">
    <property type="entry name" value="FAD/NAD(P)-binding domain"/>
    <property type="match status" value="1"/>
</dbReference>
<sequence>MASPPGHFLEGKTIVVAGAGMAGLAFAIALRKHWNPSLVPPTIRIYERDTTETAERRQGFSLSLAGYDETGGLYALKQLGLLEKIIPHVISGLDDSSSFKLWNPDWSQILSVRFTPAAGLPSSGIRIARKNLKKVLLDEAEDGVAITWDAACTSARRLERGKVLVTVSRGQAKTTSEEECDFLVCADGSKSRLRASLRPDDVLQYQGAVQLGGLATFDEIPSPIAPMNWGVATSNGAGVALFASPVDDKSVVWAFSHLAEEAPPPLDPESREQRQAVLEKCLELGSMYGEPFPSLVRATDMDTVFSMPAKDKQPFAHDVSLGSIAFLGDSNHAVSPFAGYGASLALKDGWDLAEQLCKARRLEDAMRAYDTISVPRAKKIIAMSHGRIRDMHAVGVRWYIFKLLSTIGGFFLWLTGRS</sequence>
<evidence type="ECO:0000313" key="8">
    <source>
        <dbReference type="EMBL" id="SPO06331.1"/>
    </source>
</evidence>
<keyword evidence="9" id="KW-1185">Reference proteome</keyword>
<comment type="similarity">
    <text evidence="1">Belongs to the paxM FAD-dependent monooxygenase family.</text>
</comment>
<dbReference type="InterPro" id="IPR050493">
    <property type="entry name" value="FAD-dep_Monooxygenase_BioMet"/>
</dbReference>
<feature type="transmembrane region" description="Helical" evidence="6">
    <location>
        <begin position="396"/>
        <end position="414"/>
    </location>
</feature>
<protein>
    <recommendedName>
        <fullName evidence="7">FAD-binding domain-containing protein</fullName>
    </recommendedName>
</protein>
<keyword evidence="6" id="KW-0812">Transmembrane</keyword>
<keyword evidence="6" id="KW-0472">Membrane</keyword>
<keyword evidence="5" id="KW-0503">Monooxygenase</keyword>
<evidence type="ECO:0000313" key="9">
    <source>
        <dbReference type="Proteomes" id="UP001187682"/>
    </source>
</evidence>
<gene>
    <name evidence="8" type="ORF">DNG_09020</name>
</gene>
<evidence type="ECO:0000256" key="1">
    <source>
        <dbReference type="ARBA" id="ARBA00007992"/>
    </source>
</evidence>
<evidence type="ECO:0000256" key="4">
    <source>
        <dbReference type="ARBA" id="ARBA00023002"/>
    </source>
</evidence>
<dbReference type="InterPro" id="IPR002938">
    <property type="entry name" value="FAD-bd"/>
</dbReference>
<organism evidence="8 9">
    <name type="scientific">Cephalotrichum gorgonifer</name>
    <dbReference type="NCBI Taxonomy" id="2041049"/>
    <lineage>
        <taxon>Eukaryota</taxon>
        <taxon>Fungi</taxon>
        <taxon>Dikarya</taxon>
        <taxon>Ascomycota</taxon>
        <taxon>Pezizomycotina</taxon>
        <taxon>Sordariomycetes</taxon>
        <taxon>Hypocreomycetidae</taxon>
        <taxon>Microascales</taxon>
        <taxon>Microascaceae</taxon>
        <taxon>Cephalotrichum</taxon>
    </lineage>
</organism>
<dbReference type="AlphaFoldDB" id="A0AAE8SYW9"/>
<evidence type="ECO:0000256" key="2">
    <source>
        <dbReference type="ARBA" id="ARBA00022630"/>
    </source>
</evidence>
<evidence type="ECO:0000259" key="7">
    <source>
        <dbReference type="Pfam" id="PF01494"/>
    </source>
</evidence>
<dbReference type="Gene3D" id="3.50.50.60">
    <property type="entry name" value="FAD/NAD(P)-binding domain"/>
    <property type="match status" value="1"/>
</dbReference>
<dbReference type="GO" id="GO:0004497">
    <property type="term" value="F:monooxygenase activity"/>
    <property type="evidence" value="ECO:0007669"/>
    <property type="project" value="UniProtKB-KW"/>
</dbReference>
<feature type="transmembrane region" description="Helical" evidence="6">
    <location>
        <begin position="12"/>
        <end position="30"/>
    </location>
</feature>
<keyword evidence="4" id="KW-0560">Oxidoreductase</keyword>
<evidence type="ECO:0000256" key="6">
    <source>
        <dbReference type="SAM" id="Phobius"/>
    </source>
</evidence>
<dbReference type="PANTHER" id="PTHR13789">
    <property type="entry name" value="MONOOXYGENASE"/>
    <property type="match status" value="1"/>
</dbReference>
<dbReference type="InterPro" id="IPR036188">
    <property type="entry name" value="FAD/NAD-bd_sf"/>
</dbReference>
<comment type="caution">
    <text evidence="8">The sequence shown here is derived from an EMBL/GenBank/DDBJ whole genome shotgun (WGS) entry which is preliminary data.</text>
</comment>
<accession>A0AAE8SYW9</accession>
<dbReference type="PRINTS" id="PR00420">
    <property type="entry name" value="RNGMNOXGNASE"/>
</dbReference>
<keyword evidence="3" id="KW-0274">FAD</keyword>
<dbReference type="EMBL" id="ONZQ02000015">
    <property type="protein sequence ID" value="SPO06331.1"/>
    <property type="molecule type" value="Genomic_DNA"/>
</dbReference>